<organism evidence="2 3">
    <name type="scientific">Symbiodinium pilosum</name>
    <name type="common">Dinoflagellate</name>
    <dbReference type="NCBI Taxonomy" id="2952"/>
    <lineage>
        <taxon>Eukaryota</taxon>
        <taxon>Sar</taxon>
        <taxon>Alveolata</taxon>
        <taxon>Dinophyceae</taxon>
        <taxon>Suessiales</taxon>
        <taxon>Symbiodiniaceae</taxon>
        <taxon>Symbiodinium</taxon>
    </lineage>
</organism>
<dbReference type="OrthoDB" id="422745at2759"/>
<accession>A0A812JCD6</accession>
<name>A0A812JCD6_SYMPI</name>
<gene>
    <name evidence="2" type="primary">CEP1</name>
    <name evidence="2" type="ORF">SPIL2461_LOCUS1748</name>
</gene>
<dbReference type="Proteomes" id="UP000649617">
    <property type="component" value="Unassembled WGS sequence"/>
</dbReference>
<feature type="transmembrane region" description="Helical" evidence="1">
    <location>
        <begin position="62"/>
        <end position="80"/>
    </location>
</feature>
<feature type="transmembrane region" description="Helical" evidence="1">
    <location>
        <begin position="92"/>
        <end position="115"/>
    </location>
</feature>
<keyword evidence="1" id="KW-0812">Transmembrane</keyword>
<feature type="transmembrane region" description="Helical" evidence="1">
    <location>
        <begin position="280"/>
        <end position="306"/>
    </location>
</feature>
<evidence type="ECO:0000313" key="3">
    <source>
        <dbReference type="Proteomes" id="UP000649617"/>
    </source>
</evidence>
<evidence type="ECO:0000256" key="1">
    <source>
        <dbReference type="SAM" id="Phobius"/>
    </source>
</evidence>
<keyword evidence="3" id="KW-1185">Reference proteome</keyword>
<dbReference type="EMBL" id="CAJNIZ010001778">
    <property type="protein sequence ID" value="CAE7199239.1"/>
    <property type="molecule type" value="Genomic_DNA"/>
</dbReference>
<comment type="caution">
    <text evidence="2">The sequence shown here is derived from an EMBL/GenBank/DDBJ whole genome shotgun (WGS) entry which is preliminary data.</text>
</comment>
<sequence>MAARADPFLTDVEVPDYKATAAMAEAARREHMVSQEVAVLIFTPWTCYVVMVLAFALPPPGFLSSLLAGASWIASLFVARQAYERHLRGASPVYKLLALMVLLSCVAGPLVGMHIEQREMASYWMHKNGVTYRDVAPTKPSDAYQDASILDFSASTRLDLQRTLGVRSPGTGMTYCIAPVIDVSSSSEHVNYFAADVNCCEPRRSFLCGDTAKASARTGVVLPSKSSVHAAERWDHFFKAAQQAAEVYGWQLPERPIFVRWFQDAEGVQSELLHQGLVETFVQCFAGLCAAVIVAMWLHWSLSYYVQDKKHADRGRAAASRYTT</sequence>
<keyword evidence="1" id="KW-1133">Transmembrane helix</keyword>
<protein>
    <submittedName>
        <fullName evidence="2">CEP1 protein</fullName>
    </submittedName>
</protein>
<feature type="transmembrane region" description="Helical" evidence="1">
    <location>
        <begin position="37"/>
        <end position="56"/>
    </location>
</feature>
<proteinExistence type="predicted"/>
<keyword evidence="1" id="KW-0472">Membrane</keyword>
<reference evidence="2" key="1">
    <citation type="submission" date="2021-02" db="EMBL/GenBank/DDBJ databases">
        <authorList>
            <person name="Dougan E. K."/>
            <person name="Rhodes N."/>
            <person name="Thang M."/>
            <person name="Chan C."/>
        </authorList>
    </citation>
    <scope>NUCLEOTIDE SEQUENCE</scope>
</reference>
<evidence type="ECO:0000313" key="2">
    <source>
        <dbReference type="EMBL" id="CAE7199239.1"/>
    </source>
</evidence>
<dbReference type="AlphaFoldDB" id="A0A812JCD6"/>